<protein>
    <submittedName>
        <fullName evidence="2">Beta-lactamase family protein</fullName>
    </submittedName>
</protein>
<comment type="caution">
    <text evidence="2">The sequence shown here is derived from an EMBL/GenBank/DDBJ whole genome shotgun (WGS) entry which is preliminary data.</text>
</comment>
<dbReference type="InterPro" id="IPR012338">
    <property type="entry name" value="Beta-lactam/transpept-like"/>
</dbReference>
<proteinExistence type="predicted"/>
<keyword evidence="3" id="KW-1185">Reference proteome</keyword>
<dbReference type="Pfam" id="PF00144">
    <property type="entry name" value="Beta-lactamase"/>
    <property type="match status" value="1"/>
</dbReference>
<dbReference type="RefSeq" id="WP_268601202.1">
    <property type="nucleotide sequence ID" value="NZ_JAMDLV010000021.1"/>
</dbReference>
<reference evidence="2 3" key="1">
    <citation type="submission" date="2022-05" db="EMBL/GenBank/DDBJ databases">
        <title>Genome Sequencing of Bee-Associated Microbes.</title>
        <authorList>
            <person name="Dunlap C."/>
        </authorList>
    </citation>
    <scope>NUCLEOTIDE SEQUENCE [LARGE SCALE GENOMIC DNA]</scope>
    <source>
        <strain evidence="2 3">NRRL NRS-1438</strain>
    </source>
</reference>
<dbReference type="InterPro" id="IPR001466">
    <property type="entry name" value="Beta-lactam-related"/>
</dbReference>
<dbReference type="PANTHER" id="PTHR43283">
    <property type="entry name" value="BETA-LACTAMASE-RELATED"/>
    <property type="match status" value="1"/>
</dbReference>
<sequence>MKRNFWPTKEWQAVDPATLRIDSKKLSELEPMIKAEYGNINGIVIVRNGSIAYERYYNGYGPDDAQHVASVTKSIISALIGIAIDAGYIKNIEQKVLDFFPEYVPDAADKQKREITIRHLLTMTAPYPFEDWHEPLDKMCMQPDWVTYTLDMLGQRGSIGAFKYSTAGAHLLSAIITRSTGQSAREFANERLFTPIGMKEIPDYEMKSFGFEDLFGKNVKGWVKDPTRNSTGGWGLTLSPRDMARFGVLYLNRGMWDNNQIIPGTWIDESTVMNPNHYGYLWWLREEDGVYAYSALGDGGNVICCSPDKDLVVAIASEFMMNPRDRWTLIKECIIPAVID</sequence>
<dbReference type="Proteomes" id="UP001207626">
    <property type="component" value="Unassembled WGS sequence"/>
</dbReference>
<dbReference type="InterPro" id="IPR050789">
    <property type="entry name" value="Diverse_Enzym_Activities"/>
</dbReference>
<organism evidence="2 3">
    <name type="scientific">Paenibacillus apiarius</name>
    <dbReference type="NCBI Taxonomy" id="46240"/>
    <lineage>
        <taxon>Bacteria</taxon>
        <taxon>Bacillati</taxon>
        <taxon>Bacillota</taxon>
        <taxon>Bacilli</taxon>
        <taxon>Bacillales</taxon>
        <taxon>Paenibacillaceae</taxon>
        <taxon>Paenibacillus</taxon>
    </lineage>
</organism>
<dbReference type="SUPFAM" id="SSF56601">
    <property type="entry name" value="beta-lactamase/transpeptidase-like"/>
    <property type="match status" value="1"/>
</dbReference>
<gene>
    <name evidence="2" type="ORF">M5X09_16845</name>
</gene>
<evidence type="ECO:0000259" key="1">
    <source>
        <dbReference type="Pfam" id="PF00144"/>
    </source>
</evidence>
<dbReference type="EMBL" id="JAMDLW010000022">
    <property type="protein sequence ID" value="MCY9521315.1"/>
    <property type="molecule type" value="Genomic_DNA"/>
</dbReference>
<evidence type="ECO:0000313" key="2">
    <source>
        <dbReference type="EMBL" id="MCY9521315.1"/>
    </source>
</evidence>
<name>A0ABT4DVP4_9BACL</name>
<feature type="domain" description="Beta-lactamase-related" evidence="1">
    <location>
        <begin position="43"/>
        <end position="318"/>
    </location>
</feature>
<evidence type="ECO:0000313" key="3">
    <source>
        <dbReference type="Proteomes" id="UP001207626"/>
    </source>
</evidence>
<dbReference type="Gene3D" id="3.40.710.10">
    <property type="entry name" value="DD-peptidase/beta-lactamase superfamily"/>
    <property type="match status" value="1"/>
</dbReference>
<dbReference type="PANTHER" id="PTHR43283:SF7">
    <property type="entry name" value="BETA-LACTAMASE-RELATED DOMAIN-CONTAINING PROTEIN"/>
    <property type="match status" value="1"/>
</dbReference>
<accession>A0ABT4DVP4</accession>